<proteinExistence type="predicted"/>
<dbReference type="Proteomes" id="UP000276215">
    <property type="component" value="Unassembled WGS sequence"/>
</dbReference>
<accession>A0A3N4IV66</accession>
<reference evidence="1 2" key="1">
    <citation type="journal article" date="2018" name="Nat. Ecol. Evol.">
        <title>Pezizomycetes genomes reveal the molecular basis of ectomycorrhizal truffle lifestyle.</title>
        <authorList>
            <person name="Murat C."/>
            <person name="Payen T."/>
            <person name="Noel B."/>
            <person name="Kuo A."/>
            <person name="Morin E."/>
            <person name="Chen J."/>
            <person name="Kohler A."/>
            <person name="Krizsan K."/>
            <person name="Balestrini R."/>
            <person name="Da Silva C."/>
            <person name="Montanini B."/>
            <person name="Hainaut M."/>
            <person name="Levati E."/>
            <person name="Barry K.W."/>
            <person name="Belfiori B."/>
            <person name="Cichocki N."/>
            <person name="Clum A."/>
            <person name="Dockter R.B."/>
            <person name="Fauchery L."/>
            <person name="Guy J."/>
            <person name="Iotti M."/>
            <person name="Le Tacon F."/>
            <person name="Lindquist E.A."/>
            <person name="Lipzen A."/>
            <person name="Malagnac F."/>
            <person name="Mello A."/>
            <person name="Molinier V."/>
            <person name="Miyauchi S."/>
            <person name="Poulain J."/>
            <person name="Riccioni C."/>
            <person name="Rubini A."/>
            <person name="Sitrit Y."/>
            <person name="Splivallo R."/>
            <person name="Traeger S."/>
            <person name="Wang M."/>
            <person name="Zifcakova L."/>
            <person name="Wipf D."/>
            <person name="Zambonelli A."/>
            <person name="Paolocci F."/>
            <person name="Nowrousian M."/>
            <person name="Ottonello S."/>
            <person name="Baldrian P."/>
            <person name="Spatafora J.W."/>
            <person name="Henrissat B."/>
            <person name="Nagy L.G."/>
            <person name="Aury J.M."/>
            <person name="Wincker P."/>
            <person name="Grigoriev I.V."/>
            <person name="Bonfante P."/>
            <person name="Martin F.M."/>
        </authorList>
    </citation>
    <scope>NUCLEOTIDE SEQUENCE [LARGE SCALE GENOMIC DNA]</scope>
    <source>
        <strain evidence="1 2">120613-1</strain>
    </source>
</reference>
<dbReference type="EMBL" id="ML120561">
    <property type="protein sequence ID" value="RPA89685.1"/>
    <property type="molecule type" value="Genomic_DNA"/>
</dbReference>
<evidence type="ECO:0000313" key="1">
    <source>
        <dbReference type="EMBL" id="RPA89685.1"/>
    </source>
</evidence>
<keyword evidence="2" id="KW-1185">Reference proteome</keyword>
<sequence>MSASYVIMFRSSRVAFTSLRGGPVWSSWPRFFTFSLLCWGWAAFYAGFAPPCRVGGSYSGSVAPGCVTPIGISSGDPEYCRVCAGCVASRGCRRLLRRWLSWRFRWCRSRHLILLWMSPVPPWLLLICLPSADDNAAMAGTESVGGGSVAASRPVGVAAVGQPTFKPMVVLRVYDFLRGGVKKLVFWIARAMGVGRVSLVTAIWSDVSRENRIILAPRLLVEGWRFRDLLSCDCRGLVEELGEFFLVFCCGGWFAGRCSGCFGFFCFAHICDTLKLYVWCDAVILVNIDD</sequence>
<name>A0A3N4IV66_9PEZI</name>
<dbReference type="AlphaFoldDB" id="A0A3N4IV66"/>
<gene>
    <name evidence="1" type="ORF">L873DRAFT_615463</name>
</gene>
<organism evidence="1 2">
    <name type="scientific">Choiromyces venosus 120613-1</name>
    <dbReference type="NCBI Taxonomy" id="1336337"/>
    <lineage>
        <taxon>Eukaryota</taxon>
        <taxon>Fungi</taxon>
        <taxon>Dikarya</taxon>
        <taxon>Ascomycota</taxon>
        <taxon>Pezizomycotina</taxon>
        <taxon>Pezizomycetes</taxon>
        <taxon>Pezizales</taxon>
        <taxon>Tuberaceae</taxon>
        <taxon>Choiromyces</taxon>
    </lineage>
</organism>
<evidence type="ECO:0000313" key="2">
    <source>
        <dbReference type="Proteomes" id="UP000276215"/>
    </source>
</evidence>
<protein>
    <submittedName>
        <fullName evidence="1">Uncharacterized protein</fullName>
    </submittedName>
</protein>